<keyword evidence="11" id="KW-0479">Metal-binding</keyword>
<keyword evidence="12" id="KW-0249">Electron transport</keyword>
<comment type="subcellular location">
    <subcellularLocation>
        <location evidence="3">Membrane</location>
        <topology evidence="3">Multi-pass membrane protein</topology>
    </subcellularLocation>
</comment>
<evidence type="ECO:0000256" key="3">
    <source>
        <dbReference type="ARBA" id="ARBA00004141"/>
    </source>
</evidence>
<evidence type="ECO:0000256" key="1">
    <source>
        <dbReference type="ARBA" id="ARBA00001971"/>
    </source>
</evidence>
<dbReference type="RefSeq" id="WP_090074628.1">
    <property type="nucleotide sequence ID" value="NZ_FOVR01000011.1"/>
</dbReference>
<keyword evidence="7" id="KW-0813">Transport</keyword>
<evidence type="ECO:0000256" key="9">
    <source>
        <dbReference type="ARBA" id="ARBA00022617"/>
    </source>
</evidence>
<dbReference type="CDD" id="cd03495">
    <property type="entry name" value="SQR_TypeC_SdhD_like"/>
    <property type="match status" value="1"/>
</dbReference>
<feature type="transmembrane region" description="Helical" evidence="16">
    <location>
        <begin position="100"/>
        <end position="122"/>
    </location>
</feature>
<dbReference type="GO" id="GO:0006099">
    <property type="term" value="P:tricarboxylic acid cycle"/>
    <property type="evidence" value="ECO:0007669"/>
    <property type="project" value="UniProtKB-UniPathway"/>
</dbReference>
<accession>A0A1I5JG37</accession>
<sequence length="124" mass="13558">MKTSTKIIRGLGETHHGTEHHWMIRLTAFALVFLTIGFVIFVMAAAGSDYEQARALVGHPLVAIFLLLVIAVSGYHAYLGAITIPEDYFQNQLYRTLSKILNSFAAIVVCAALFFAVLKVAFGG</sequence>
<evidence type="ECO:0000256" key="12">
    <source>
        <dbReference type="ARBA" id="ARBA00022982"/>
    </source>
</evidence>
<dbReference type="Gene3D" id="1.20.1300.10">
    <property type="entry name" value="Fumarate reductase/succinate dehydrogenase, transmembrane subunit"/>
    <property type="match status" value="1"/>
</dbReference>
<keyword evidence="15 16" id="KW-0472">Membrane</keyword>
<name>A0A1I5JG37_9HYPH</name>
<gene>
    <name evidence="17" type="ORF">SAMN04488056_111139</name>
</gene>
<comment type="function">
    <text evidence="2">Membrane-anchoring subunit of succinate dehydrogenase (SDH).</text>
</comment>
<dbReference type="GO" id="GO:0046872">
    <property type="term" value="F:metal ion binding"/>
    <property type="evidence" value="ECO:0007669"/>
    <property type="project" value="UniProtKB-KW"/>
</dbReference>
<dbReference type="GO" id="GO:0016020">
    <property type="term" value="C:membrane"/>
    <property type="evidence" value="ECO:0007669"/>
    <property type="project" value="UniProtKB-SubCell"/>
</dbReference>
<evidence type="ECO:0000313" key="18">
    <source>
        <dbReference type="Proteomes" id="UP000199236"/>
    </source>
</evidence>
<evidence type="ECO:0000256" key="8">
    <source>
        <dbReference type="ARBA" id="ARBA00022532"/>
    </source>
</evidence>
<evidence type="ECO:0000256" key="5">
    <source>
        <dbReference type="ARBA" id="ARBA00011558"/>
    </source>
</evidence>
<evidence type="ECO:0000256" key="14">
    <source>
        <dbReference type="ARBA" id="ARBA00023004"/>
    </source>
</evidence>
<dbReference type="InterPro" id="IPR000701">
    <property type="entry name" value="SuccDH_FuR_B_TM-su"/>
</dbReference>
<keyword evidence="14" id="KW-0408">Iron</keyword>
<proteinExistence type="predicted"/>
<keyword evidence="9" id="KW-0349">Heme</keyword>
<dbReference type="AlphaFoldDB" id="A0A1I5JG37"/>
<keyword evidence="18" id="KW-1185">Reference proteome</keyword>
<comment type="pathway">
    <text evidence="4">Carbohydrate metabolism; tricarboxylic acid cycle.</text>
</comment>
<feature type="transmembrane region" description="Helical" evidence="16">
    <location>
        <begin position="58"/>
        <end position="79"/>
    </location>
</feature>
<evidence type="ECO:0000256" key="11">
    <source>
        <dbReference type="ARBA" id="ARBA00022723"/>
    </source>
</evidence>
<comment type="cofactor">
    <cofactor evidence="1">
        <name>heme</name>
        <dbReference type="ChEBI" id="CHEBI:30413"/>
    </cofactor>
</comment>
<evidence type="ECO:0000256" key="13">
    <source>
        <dbReference type="ARBA" id="ARBA00022989"/>
    </source>
</evidence>
<dbReference type="UniPathway" id="UPA00223"/>
<dbReference type="InterPro" id="IPR014312">
    <property type="entry name" value="Succ_DH_anchor"/>
</dbReference>
<evidence type="ECO:0000256" key="2">
    <source>
        <dbReference type="ARBA" id="ARBA00004050"/>
    </source>
</evidence>
<keyword evidence="8" id="KW-0816">Tricarboxylic acid cycle</keyword>
<dbReference type="InterPro" id="IPR034804">
    <property type="entry name" value="SQR/QFR_C/D"/>
</dbReference>
<organism evidence="17 18">
    <name type="scientific">Cohaesibacter marisflavi</name>
    <dbReference type="NCBI Taxonomy" id="655353"/>
    <lineage>
        <taxon>Bacteria</taxon>
        <taxon>Pseudomonadati</taxon>
        <taxon>Pseudomonadota</taxon>
        <taxon>Alphaproteobacteria</taxon>
        <taxon>Hyphomicrobiales</taxon>
        <taxon>Cohaesibacteraceae</taxon>
    </lineage>
</organism>
<reference evidence="17 18" key="1">
    <citation type="submission" date="2016-10" db="EMBL/GenBank/DDBJ databases">
        <authorList>
            <person name="de Groot N.N."/>
        </authorList>
    </citation>
    <scope>NUCLEOTIDE SEQUENCE [LARGE SCALE GENOMIC DNA]</scope>
    <source>
        <strain evidence="17 18">CGMCC 1.9157</strain>
    </source>
</reference>
<keyword evidence="13 16" id="KW-1133">Transmembrane helix</keyword>
<dbReference type="OrthoDB" id="9809280at2"/>
<evidence type="ECO:0000256" key="6">
    <source>
        <dbReference type="ARBA" id="ARBA00019425"/>
    </source>
</evidence>
<dbReference type="NCBIfam" id="TIGR02968">
    <property type="entry name" value="succ_dehyd_anc"/>
    <property type="match status" value="1"/>
</dbReference>
<dbReference type="Pfam" id="PF01127">
    <property type="entry name" value="Sdh_cyt"/>
    <property type="match status" value="1"/>
</dbReference>
<evidence type="ECO:0000256" key="10">
    <source>
        <dbReference type="ARBA" id="ARBA00022692"/>
    </source>
</evidence>
<dbReference type="STRING" id="655353.SAMN04488056_111139"/>
<evidence type="ECO:0000313" key="17">
    <source>
        <dbReference type="EMBL" id="SFO71757.1"/>
    </source>
</evidence>
<dbReference type="GO" id="GO:0020037">
    <property type="term" value="F:heme binding"/>
    <property type="evidence" value="ECO:0007669"/>
    <property type="project" value="InterPro"/>
</dbReference>
<protein>
    <recommendedName>
        <fullName evidence="6">Succinate dehydrogenase hydrophobic membrane anchor subunit</fullName>
    </recommendedName>
</protein>
<evidence type="ECO:0000256" key="16">
    <source>
        <dbReference type="SAM" id="Phobius"/>
    </source>
</evidence>
<evidence type="ECO:0000256" key="7">
    <source>
        <dbReference type="ARBA" id="ARBA00022448"/>
    </source>
</evidence>
<evidence type="ECO:0000256" key="4">
    <source>
        <dbReference type="ARBA" id="ARBA00005163"/>
    </source>
</evidence>
<evidence type="ECO:0000256" key="15">
    <source>
        <dbReference type="ARBA" id="ARBA00023136"/>
    </source>
</evidence>
<comment type="subunit">
    <text evidence="5">Part of an enzyme complex containing four subunits: a flavoprotein, an iron-sulfur protein, plus two membrane-anchoring proteins, SdhC and SdhD.</text>
</comment>
<dbReference type="SUPFAM" id="SSF81343">
    <property type="entry name" value="Fumarate reductase respiratory complex transmembrane subunits"/>
    <property type="match status" value="1"/>
</dbReference>
<keyword evidence="10 16" id="KW-0812">Transmembrane</keyword>
<dbReference type="EMBL" id="FOVR01000011">
    <property type="protein sequence ID" value="SFO71757.1"/>
    <property type="molecule type" value="Genomic_DNA"/>
</dbReference>
<dbReference type="Proteomes" id="UP000199236">
    <property type="component" value="Unassembled WGS sequence"/>
</dbReference>
<feature type="transmembrane region" description="Helical" evidence="16">
    <location>
        <begin position="26"/>
        <end position="46"/>
    </location>
</feature>